<dbReference type="EMBL" id="JACCBH010000001">
    <property type="protein sequence ID" value="NYD54242.1"/>
    <property type="molecule type" value="Genomic_DNA"/>
</dbReference>
<evidence type="ECO:0000313" key="4">
    <source>
        <dbReference type="Proteomes" id="UP000552045"/>
    </source>
</evidence>
<dbReference type="Gene3D" id="3.30.1540.10">
    <property type="entry name" value="formyl-coa transferase, domain 3"/>
    <property type="match status" value="1"/>
</dbReference>
<dbReference type="InterPro" id="IPR044855">
    <property type="entry name" value="CoA-Trfase_III_dom3_sf"/>
</dbReference>
<accession>A0A7Y9EUK5</accession>
<evidence type="ECO:0000313" key="3">
    <source>
        <dbReference type="EMBL" id="NYD54242.1"/>
    </source>
</evidence>
<dbReference type="PANTHER" id="PTHR48207">
    <property type="entry name" value="SUCCINATE--HYDROXYMETHYLGLUTARATE COA-TRANSFERASE"/>
    <property type="match status" value="1"/>
</dbReference>
<evidence type="ECO:0000256" key="1">
    <source>
        <dbReference type="ARBA" id="ARBA00022679"/>
    </source>
</evidence>
<dbReference type="InterPro" id="IPR003673">
    <property type="entry name" value="CoA-Trfase_fam_III"/>
</dbReference>
<dbReference type="RefSeq" id="WP_179432403.1">
    <property type="nucleotide sequence ID" value="NZ_BAABLC010000001.1"/>
</dbReference>
<keyword evidence="4" id="KW-1185">Reference proteome</keyword>
<dbReference type="PANTHER" id="PTHR48207:SF3">
    <property type="entry name" value="SUCCINATE--HYDROXYMETHYLGLUTARATE COA-TRANSFERASE"/>
    <property type="match status" value="1"/>
</dbReference>
<keyword evidence="1 3" id="KW-0808">Transferase</keyword>
<organism evidence="3 4">
    <name type="scientific">Microbacterium pseudoresistens</name>
    <dbReference type="NCBI Taxonomy" id="640634"/>
    <lineage>
        <taxon>Bacteria</taxon>
        <taxon>Bacillati</taxon>
        <taxon>Actinomycetota</taxon>
        <taxon>Actinomycetes</taxon>
        <taxon>Micrococcales</taxon>
        <taxon>Microbacteriaceae</taxon>
        <taxon>Microbacterium</taxon>
    </lineage>
</organism>
<dbReference type="Pfam" id="PF02515">
    <property type="entry name" value="CoA_transf_3"/>
    <property type="match status" value="1"/>
</dbReference>
<dbReference type="AlphaFoldDB" id="A0A7Y9EUK5"/>
<evidence type="ECO:0000256" key="2">
    <source>
        <dbReference type="SAM" id="MobiDB-lite"/>
    </source>
</evidence>
<feature type="compositionally biased region" description="Basic and acidic residues" evidence="2">
    <location>
        <begin position="365"/>
        <end position="381"/>
    </location>
</feature>
<name>A0A7Y9EUK5_9MICO</name>
<dbReference type="SUPFAM" id="SSF89796">
    <property type="entry name" value="CoA-transferase family III (CaiB/BaiF)"/>
    <property type="match status" value="1"/>
</dbReference>
<dbReference type="Gene3D" id="3.40.50.10540">
    <property type="entry name" value="Crotonobetainyl-coa:carnitine coa-transferase, domain 1"/>
    <property type="match status" value="1"/>
</dbReference>
<dbReference type="Proteomes" id="UP000552045">
    <property type="component" value="Unassembled WGS sequence"/>
</dbReference>
<sequence length="381" mass="41352">MLWPEMDTPTSGPLAGVRVIELARIIAGPLTGMVLADLGADVLKIERPGGDEMRHYGPERWQGTGSTFLAVNRNKRSLVLDLAQEADRDRLLDLVAEADVVIESYRPGVMHKWGLTFDALRAVNPRIILCSITGFGGHGPAARHGANNLIAESFGGSISVSKDADDRMLTGAPMTDFVTGMSAALAITSRFTTPKSERQAAHIETSLLESQAMMMSGYILGYLATGRVPDRGVGLPFTVPNQIFATADAPIALAANSEDMWRRMCVAIGRPQWLERPEFANNALRMRHQDEIVRTLTELLAAKPRAQWLRAFEEARVTAGPVNTVPDLLAHPQFQAMGILAPVPGGDIPDLAMIRLPFTVNGEPVHPEPHRPPPRLDDAAS</sequence>
<dbReference type="InterPro" id="IPR023606">
    <property type="entry name" value="CoA-Trfase_III_dom_1_sf"/>
</dbReference>
<proteinExistence type="predicted"/>
<protein>
    <submittedName>
        <fullName evidence="3">Crotonobetainyl-CoA:carnitine CoA-transferase CaiB-like acyl-CoA transferase</fullName>
    </submittedName>
</protein>
<gene>
    <name evidence="3" type="ORF">BKA02_001297</name>
</gene>
<dbReference type="InterPro" id="IPR050483">
    <property type="entry name" value="CoA-transferase_III_domain"/>
</dbReference>
<reference evidence="3 4" key="1">
    <citation type="submission" date="2020-07" db="EMBL/GenBank/DDBJ databases">
        <title>Sequencing the genomes of 1000 actinobacteria strains.</title>
        <authorList>
            <person name="Klenk H.-P."/>
        </authorList>
    </citation>
    <scope>NUCLEOTIDE SEQUENCE [LARGE SCALE GENOMIC DNA]</scope>
    <source>
        <strain evidence="3 4">DSM 22185</strain>
    </source>
</reference>
<dbReference type="GO" id="GO:0008410">
    <property type="term" value="F:CoA-transferase activity"/>
    <property type="evidence" value="ECO:0007669"/>
    <property type="project" value="TreeGrafter"/>
</dbReference>
<feature type="region of interest" description="Disordered" evidence="2">
    <location>
        <begin position="361"/>
        <end position="381"/>
    </location>
</feature>
<comment type="caution">
    <text evidence="3">The sequence shown here is derived from an EMBL/GenBank/DDBJ whole genome shotgun (WGS) entry which is preliminary data.</text>
</comment>